<comment type="similarity">
    <text evidence="1">In the N-terminal section; belongs to the CRISPR-associated nuclease Cas3-HD family.</text>
</comment>
<dbReference type="Gene3D" id="3.40.50.300">
    <property type="entry name" value="P-loop containing nucleotide triphosphate hydrolases"/>
    <property type="match status" value="2"/>
</dbReference>
<dbReference type="NCBIfam" id="TIGR01587">
    <property type="entry name" value="cas3_core"/>
    <property type="match status" value="1"/>
</dbReference>
<evidence type="ECO:0000259" key="10">
    <source>
        <dbReference type="PROSITE" id="PS51192"/>
    </source>
</evidence>
<dbReference type="InterPro" id="IPR006474">
    <property type="entry name" value="Helicase_Cas3_CRISPR-ass_core"/>
</dbReference>
<dbReference type="InterPro" id="IPR001650">
    <property type="entry name" value="Helicase_C-like"/>
</dbReference>
<evidence type="ECO:0000256" key="5">
    <source>
        <dbReference type="ARBA" id="ARBA00022741"/>
    </source>
</evidence>
<sequence length="928" mass="104752">MSIELENLSQKTLDLWAKKKTVEGKQLWLPLLAHLIDTEKTINFLFNTWLSSGTKKFLTTSMSEEKLQKLVKFLGFFHDVGKSIPAFQVKPSFDGGKELDGALVEKLIRDGFSNLDEDKEKILLSDYKKSPHALAGAELLKIHKVPKSVRSIIAGHHGDAGNETNYSQIEEFTSNYLQNDNDLGVQKNWKEVQNQLFDYGMSRIGYQAVTDIPTVTQPQAVILEGLLITADWLASSEFLGYDQTKPLFSLISIDESLNDIDLESRFESAMNTWDLGGHWYPPKVQSDADLYERRWGFKPRPVQAALIDAVSEAKDLGMMIIEAPTGVGKTEMALLSTEQLAYKTQHPGLFIGLPTQATSNAMFDRVQDWLNELAKDQDEHFPIKLMHGKAQFNESFKDLPNASNVDDSGGVVVNDWFSGKKSILSKFVVGTIDNLLLMGLKQKHLFLRHLGFSEKVVVIDEVHAYDSYMNQYLYKAIEWLGVYHVPIIILSATLPKQKRKDLINAYYHGKYGKKMKALKTSYDLLPDWVKTQAYPLVTMLDGDQVEQISKFPGVSDQKPLQIQVTRINEDDSTLIETVLNSIKDGGIAGVIVNTVGRAQELANLVPKEIKLMVLHSAFLAPDRAAKETELQNAIGKNGKRPDKMIIIGTQVLEQSLDIDFDILFTDIAPMDLILQRAGRLHRHNISRPEALQIPRLYIMGIESMGEYEDGSETVYGKYLLMKTDYFLKETIEEPKDVSNLVQAVYDDQLDPQIKGIEKAKAKFEQNLAKEKVKARAFQIADPKSDAHHTLYKWLNRSTSDVSGSDQKAAAAVRDIKESLEVILLQHTNNGIFLLDGRSIEDCQSREVAEQLIRLPSGRTQPINTYIELLEKFTAKKFPGWQQDKWLKGALALTVDENFCGYLGDNQFNYSSIYGLHFKEEDDDVKKTV</sequence>
<dbReference type="CDD" id="cd09641">
    <property type="entry name" value="Cas3''_I"/>
    <property type="match status" value="1"/>
</dbReference>
<comment type="caution">
    <text evidence="12">The sequence shown here is derived from an EMBL/GenBank/DDBJ whole genome shotgun (WGS) entry which is preliminary data.</text>
</comment>
<dbReference type="SUPFAM" id="SSF52540">
    <property type="entry name" value="P-loop containing nucleoside triphosphate hydrolases"/>
    <property type="match status" value="1"/>
</dbReference>
<protein>
    <submittedName>
        <fullName evidence="12">CRISPR-associated helicase cas3</fullName>
    </submittedName>
</protein>
<dbReference type="PANTHER" id="PTHR47963:SF9">
    <property type="entry name" value="CRISPR-ASSOCIATED ENDONUCLEASE_HELICASE CAS3"/>
    <property type="match status" value="1"/>
</dbReference>
<reference evidence="12 13" key="1">
    <citation type="submission" date="2015-11" db="EMBL/GenBank/DDBJ databases">
        <title>Draft genome sequences of new species of the genus Lactobacillus isolated from orchardgrass silage.</title>
        <authorList>
            <person name="Tohno M."/>
            <person name="Tanizawa Y."/>
            <person name="Arita M."/>
        </authorList>
    </citation>
    <scope>NUCLEOTIDE SEQUENCE [LARGE SCALE GENOMIC DNA]</scope>
    <source>
        <strain evidence="12 13">IWT126</strain>
    </source>
</reference>
<dbReference type="GO" id="GO:0003724">
    <property type="term" value="F:RNA helicase activity"/>
    <property type="evidence" value="ECO:0007669"/>
    <property type="project" value="TreeGrafter"/>
</dbReference>
<evidence type="ECO:0000256" key="1">
    <source>
        <dbReference type="ARBA" id="ARBA00006847"/>
    </source>
</evidence>
<dbReference type="GO" id="GO:0051607">
    <property type="term" value="P:defense response to virus"/>
    <property type="evidence" value="ECO:0007669"/>
    <property type="project" value="UniProtKB-KW"/>
</dbReference>
<evidence type="ECO:0000256" key="4">
    <source>
        <dbReference type="ARBA" id="ARBA00022723"/>
    </source>
</evidence>
<dbReference type="Pfam" id="PF22590">
    <property type="entry name" value="Cas3-like_C_2"/>
    <property type="match status" value="1"/>
</dbReference>
<dbReference type="InterPro" id="IPR014001">
    <property type="entry name" value="Helicase_ATP-bd"/>
</dbReference>
<evidence type="ECO:0000256" key="2">
    <source>
        <dbReference type="ARBA" id="ARBA00009046"/>
    </source>
</evidence>
<keyword evidence="9" id="KW-0051">Antiviral defense</keyword>
<evidence type="ECO:0000259" key="11">
    <source>
        <dbReference type="PROSITE" id="PS51643"/>
    </source>
</evidence>
<evidence type="ECO:0000313" key="12">
    <source>
        <dbReference type="EMBL" id="GAT17958.1"/>
    </source>
</evidence>
<keyword evidence="7" id="KW-0347">Helicase</keyword>
<dbReference type="NCBIfam" id="TIGR01596">
    <property type="entry name" value="cas3_HD"/>
    <property type="match status" value="1"/>
</dbReference>
<dbReference type="GO" id="GO:0046872">
    <property type="term" value="F:metal ion binding"/>
    <property type="evidence" value="ECO:0007669"/>
    <property type="project" value="UniProtKB-KW"/>
</dbReference>
<evidence type="ECO:0000256" key="8">
    <source>
        <dbReference type="ARBA" id="ARBA00022840"/>
    </source>
</evidence>
<dbReference type="Pfam" id="PF18019">
    <property type="entry name" value="Cas3_HD"/>
    <property type="match status" value="1"/>
</dbReference>
<organism evidence="12 13">
    <name type="scientific">Secundilactobacillus silagei JCM 19001</name>
    <dbReference type="NCBI Taxonomy" id="1302250"/>
    <lineage>
        <taxon>Bacteria</taxon>
        <taxon>Bacillati</taxon>
        <taxon>Bacillota</taxon>
        <taxon>Bacilli</taxon>
        <taxon>Lactobacillales</taxon>
        <taxon>Lactobacillaceae</taxon>
        <taxon>Secundilactobacillus</taxon>
    </lineage>
</organism>
<evidence type="ECO:0000256" key="9">
    <source>
        <dbReference type="ARBA" id="ARBA00023118"/>
    </source>
</evidence>
<keyword evidence="3" id="KW-0540">Nuclease</keyword>
<dbReference type="PROSITE" id="PS51192">
    <property type="entry name" value="HELICASE_ATP_BIND_1"/>
    <property type="match status" value="1"/>
</dbReference>
<dbReference type="RefSeq" id="WP_225362274.1">
    <property type="nucleotide sequence ID" value="NZ_BCMG01000001.1"/>
</dbReference>
<dbReference type="GO" id="GO:0005524">
    <property type="term" value="F:ATP binding"/>
    <property type="evidence" value="ECO:0007669"/>
    <property type="project" value="UniProtKB-KW"/>
</dbReference>
<evidence type="ECO:0000256" key="3">
    <source>
        <dbReference type="ARBA" id="ARBA00022722"/>
    </source>
</evidence>
<gene>
    <name evidence="12" type="ORF">IWT126_00215</name>
</gene>
<name>A0A1Z5H3T7_9LACO</name>
<dbReference type="PANTHER" id="PTHR47963">
    <property type="entry name" value="DEAD-BOX ATP-DEPENDENT RNA HELICASE 47, MITOCHONDRIAL"/>
    <property type="match status" value="1"/>
</dbReference>
<keyword evidence="6" id="KW-0378">Hydrolase</keyword>
<keyword evidence="5" id="KW-0547">Nucleotide-binding</keyword>
<feature type="domain" description="Helicase ATP-binding" evidence="10">
    <location>
        <begin position="310"/>
        <end position="512"/>
    </location>
</feature>
<keyword evidence="8" id="KW-0067">ATP-binding</keyword>
<keyword evidence="13" id="KW-1185">Reference proteome</keyword>
<dbReference type="InterPro" id="IPR006483">
    <property type="entry name" value="CRISPR-assoc_Cas3_HD"/>
</dbReference>
<evidence type="ECO:0000313" key="13">
    <source>
        <dbReference type="Proteomes" id="UP000198402"/>
    </source>
</evidence>
<dbReference type="STRING" id="1302250.GCA_001313225_00309"/>
<dbReference type="Pfam" id="PF00270">
    <property type="entry name" value="DEAD"/>
    <property type="match status" value="1"/>
</dbReference>
<dbReference type="InterPro" id="IPR027417">
    <property type="entry name" value="P-loop_NTPase"/>
</dbReference>
<dbReference type="SMART" id="SM00487">
    <property type="entry name" value="DEXDc"/>
    <property type="match status" value="1"/>
</dbReference>
<keyword evidence="4" id="KW-0479">Metal-binding</keyword>
<dbReference type="Pfam" id="PF18395">
    <property type="entry name" value="Cas3_C"/>
    <property type="match status" value="1"/>
</dbReference>
<dbReference type="GO" id="GO:0016787">
    <property type="term" value="F:hydrolase activity"/>
    <property type="evidence" value="ECO:0007669"/>
    <property type="project" value="UniProtKB-KW"/>
</dbReference>
<dbReference type="InterPro" id="IPR011545">
    <property type="entry name" value="DEAD/DEAH_box_helicase_dom"/>
</dbReference>
<evidence type="ECO:0000256" key="7">
    <source>
        <dbReference type="ARBA" id="ARBA00022806"/>
    </source>
</evidence>
<dbReference type="InterPro" id="IPR054712">
    <property type="entry name" value="Cas3-like_dom"/>
</dbReference>
<dbReference type="GO" id="GO:0003723">
    <property type="term" value="F:RNA binding"/>
    <property type="evidence" value="ECO:0007669"/>
    <property type="project" value="TreeGrafter"/>
</dbReference>
<dbReference type="Proteomes" id="UP000198402">
    <property type="component" value="Unassembled WGS sequence"/>
</dbReference>
<dbReference type="Gene3D" id="1.10.3210.30">
    <property type="match status" value="1"/>
</dbReference>
<dbReference type="InterPro" id="IPR050547">
    <property type="entry name" value="DEAD_box_RNA_helicases"/>
</dbReference>
<dbReference type="AlphaFoldDB" id="A0A1Z5H3T7"/>
<feature type="domain" description="HD Cas3-type" evidence="11">
    <location>
        <begin position="24"/>
        <end position="233"/>
    </location>
</feature>
<dbReference type="SMART" id="SM00490">
    <property type="entry name" value="HELICc"/>
    <property type="match status" value="1"/>
</dbReference>
<dbReference type="GO" id="GO:0004518">
    <property type="term" value="F:nuclease activity"/>
    <property type="evidence" value="ECO:0007669"/>
    <property type="project" value="UniProtKB-KW"/>
</dbReference>
<comment type="similarity">
    <text evidence="2">In the central section; belongs to the CRISPR-associated helicase Cas3 family.</text>
</comment>
<evidence type="ECO:0000256" key="6">
    <source>
        <dbReference type="ARBA" id="ARBA00022801"/>
    </source>
</evidence>
<dbReference type="InterPro" id="IPR041372">
    <property type="entry name" value="Cas3_C"/>
</dbReference>
<dbReference type="PROSITE" id="PS51643">
    <property type="entry name" value="HD_CAS3"/>
    <property type="match status" value="1"/>
</dbReference>
<proteinExistence type="inferred from homology"/>
<dbReference type="InterPro" id="IPR038257">
    <property type="entry name" value="CRISPR-assoc_Cas3_HD_sf"/>
</dbReference>
<accession>A0A1Z5H3T7</accession>
<dbReference type="EMBL" id="BCMG01000001">
    <property type="protein sequence ID" value="GAT17958.1"/>
    <property type="molecule type" value="Genomic_DNA"/>
</dbReference>